<feature type="signal peptide" evidence="1">
    <location>
        <begin position="1"/>
        <end position="22"/>
    </location>
</feature>
<evidence type="ECO:0000313" key="3">
    <source>
        <dbReference type="Proteomes" id="UP001142610"/>
    </source>
</evidence>
<dbReference type="Proteomes" id="UP001142610">
    <property type="component" value="Unassembled WGS sequence"/>
</dbReference>
<proteinExistence type="predicted"/>
<feature type="chain" id="PRO_5040779707" description="Cytochrome c domain-containing protein" evidence="1">
    <location>
        <begin position="23"/>
        <end position="93"/>
    </location>
</feature>
<keyword evidence="1" id="KW-0732">Signal</keyword>
<reference evidence="2" key="1">
    <citation type="submission" date="2022-07" db="EMBL/GenBank/DDBJ databases">
        <title>Parvularcula maris sp. nov., an algicidal bacterium isolated from seawater.</title>
        <authorList>
            <person name="Li F."/>
        </authorList>
    </citation>
    <scope>NUCLEOTIDE SEQUENCE</scope>
    <source>
        <strain evidence="2">BGMRC 0090</strain>
    </source>
</reference>
<protein>
    <recommendedName>
        <fullName evidence="4">Cytochrome c domain-containing protein</fullName>
    </recommendedName>
</protein>
<dbReference type="EMBL" id="JANIBC010000015">
    <property type="protein sequence ID" value="MCQ8186293.1"/>
    <property type="molecule type" value="Genomic_DNA"/>
</dbReference>
<organism evidence="2 3">
    <name type="scientific">Parvularcula maris</name>
    <dbReference type="NCBI Taxonomy" id="2965077"/>
    <lineage>
        <taxon>Bacteria</taxon>
        <taxon>Pseudomonadati</taxon>
        <taxon>Pseudomonadota</taxon>
        <taxon>Alphaproteobacteria</taxon>
        <taxon>Parvularculales</taxon>
        <taxon>Parvularculaceae</taxon>
        <taxon>Parvularcula</taxon>
    </lineage>
</organism>
<dbReference type="AlphaFoldDB" id="A0A9X2LAU1"/>
<evidence type="ECO:0008006" key="4">
    <source>
        <dbReference type="Google" id="ProtNLM"/>
    </source>
</evidence>
<gene>
    <name evidence="2" type="ORF">NOG11_12965</name>
</gene>
<sequence length="93" mass="10028">MVAGHLLRWLLLAWLVAAPAFAATHDLSHSDEKASATTECVLCHLAGDESLEGSETVLAEALVLFEREVEAALKTHEPAPLFRRSIRGPPSVV</sequence>
<comment type="caution">
    <text evidence="2">The sequence shown here is derived from an EMBL/GenBank/DDBJ whole genome shotgun (WGS) entry which is preliminary data.</text>
</comment>
<evidence type="ECO:0000256" key="1">
    <source>
        <dbReference type="SAM" id="SignalP"/>
    </source>
</evidence>
<evidence type="ECO:0000313" key="2">
    <source>
        <dbReference type="EMBL" id="MCQ8186293.1"/>
    </source>
</evidence>
<name>A0A9X2LAU1_9PROT</name>
<accession>A0A9X2LAU1</accession>
<dbReference type="RefSeq" id="WP_256620200.1">
    <property type="nucleotide sequence ID" value="NZ_JANIBC010000015.1"/>
</dbReference>
<keyword evidence="3" id="KW-1185">Reference proteome</keyword>